<evidence type="ECO:0000313" key="2">
    <source>
        <dbReference type="EMBL" id="MDZ8120316.1"/>
    </source>
</evidence>
<proteinExistence type="predicted"/>
<dbReference type="Proteomes" id="UP001290861">
    <property type="component" value="Unassembled WGS sequence"/>
</dbReference>
<dbReference type="PANTHER" id="PTHR47099:SF1">
    <property type="entry name" value="METHYLCOBAMIDE:COM METHYLTRANSFERASE MTBA"/>
    <property type="match status" value="1"/>
</dbReference>
<dbReference type="EMBL" id="JARVCO010000012">
    <property type="protein sequence ID" value="MDZ8120316.1"/>
    <property type="molecule type" value="Genomic_DNA"/>
</dbReference>
<name>A0ABU5N1S6_9BACT</name>
<feature type="domain" description="Uroporphyrinogen decarboxylase (URO-D)" evidence="1">
    <location>
        <begin position="142"/>
        <end position="328"/>
    </location>
</feature>
<dbReference type="SUPFAM" id="SSF51726">
    <property type="entry name" value="UROD/MetE-like"/>
    <property type="match status" value="1"/>
</dbReference>
<reference evidence="2 3" key="1">
    <citation type="journal article" date="2024" name="Appl. Environ. Microbiol.">
        <title>Pontiella agarivorans sp. nov., a novel marine anaerobic bacterium capable of degrading macroalgal polysaccharides and fixing nitrogen.</title>
        <authorList>
            <person name="Liu N."/>
            <person name="Kivenson V."/>
            <person name="Peng X."/>
            <person name="Cui Z."/>
            <person name="Lankiewicz T.S."/>
            <person name="Gosselin K.M."/>
            <person name="English C.J."/>
            <person name="Blair E.M."/>
            <person name="O'Malley M.A."/>
            <person name="Valentine D.L."/>
        </authorList>
    </citation>
    <scope>NUCLEOTIDE SEQUENCE [LARGE SCALE GENOMIC DNA]</scope>
    <source>
        <strain evidence="2 3">NLcol2</strain>
    </source>
</reference>
<gene>
    <name evidence="2" type="ORF">P9H32_16920</name>
</gene>
<evidence type="ECO:0000259" key="1">
    <source>
        <dbReference type="Pfam" id="PF01208"/>
    </source>
</evidence>
<dbReference type="Pfam" id="PF01208">
    <property type="entry name" value="URO-D"/>
    <property type="match status" value="1"/>
</dbReference>
<organism evidence="2 3">
    <name type="scientific">Pontiella agarivorans</name>
    <dbReference type="NCBI Taxonomy" id="3038953"/>
    <lineage>
        <taxon>Bacteria</taxon>
        <taxon>Pseudomonadati</taxon>
        <taxon>Kiritimatiellota</taxon>
        <taxon>Kiritimatiellia</taxon>
        <taxon>Kiritimatiellales</taxon>
        <taxon>Pontiellaceae</taxon>
        <taxon>Pontiella</taxon>
    </lineage>
</organism>
<sequence length="350" mass="39814">MTKREVVRMVLNGEKPPYVPWSYKFTEEPEQALAEYLGTDDLERAVGNHIVRVGSDIGFFDDLGNDRLKDVFGVIWDRSVDKDIGVCENVLIPEPTMEGFEFPDPLDKRFFENIEPKLNKYADCFRVFELGFSLYERAWTLRGMENLMIDMIEEPEFVHELMTAIADYNLAQVEEALKYDIDAVYFGDDWGQQSGLIMGPTFWREYILPQLKRMYGKVRSAGKFVMIHSCGDVDELFDDLVDAGLNCFNPFQPEVMDIHEILPAYHGRLAFHGGLSMQKTLPFGTVEDVRNESRDLLKLGADGGYIFSPSHSVESDTSIENIVAFIEEAFAQETYQALHPGDGLKLPATA</sequence>
<accession>A0ABU5N1S6</accession>
<dbReference type="InterPro" id="IPR038071">
    <property type="entry name" value="UROD/MetE-like_sf"/>
</dbReference>
<keyword evidence="3" id="KW-1185">Reference proteome</keyword>
<protein>
    <submittedName>
        <fullName evidence="2">Uroporphyrinogen decarboxylase family protein</fullName>
    </submittedName>
</protein>
<comment type="caution">
    <text evidence="2">The sequence shown here is derived from an EMBL/GenBank/DDBJ whole genome shotgun (WGS) entry which is preliminary data.</text>
</comment>
<evidence type="ECO:0000313" key="3">
    <source>
        <dbReference type="Proteomes" id="UP001290861"/>
    </source>
</evidence>
<dbReference type="PANTHER" id="PTHR47099">
    <property type="entry name" value="METHYLCOBAMIDE:COM METHYLTRANSFERASE MTBA"/>
    <property type="match status" value="1"/>
</dbReference>
<dbReference type="Gene3D" id="3.20.20.210">
    <property type="match status" value="1"/>
</dbReference>
<dbReference type="RefSeq" id="WP_322610090.1">
    <property type="nucleotide sequence ID" value="NZ_JARVCO010000012.1"/>
</dbReference>
<dbReference type="InterPro" id="IPR000257">
    <property type="entry name" value="Uroporphyrinogen_deCOase"/>
</dbReference>
<dbReference type="InterPro" id="IPR052024">
    <property type="entry name" value="Methanogen_methyltrans"/>
</dbReference>